<evidence type="ECO:0000313" key="1">
    <source>
        <dbReference type="EMBL" id="KAL3596447.1"/>
    </source>
</evidence>
<organism evidence="1 2">
    <name type="scientific">Populus alba</name>
    <name type="common">White poplar</name>
    <dbReference type="NCBI Taxonomy" id="43335"/>
    <lineage>
        <taxon>Eukaryota</taxon>
        <taxon>Viridiplantae</taxon>
        <taxon>Streptophyta</taxon>
        <taxon>Embryophyta</taxon>
        <taxon>Tracheophyta</taxon>
        <taxon>Spermatophyta</taxon>
        <taxon>Magnoliopsida</taxon>
        <taxon>eudicotyledons</taxon>
        <taxon>Gunneridae</taxon>
        <taxon>Pentapetalae</taxon>
        <taxon>rosids</taxon>
        <taxon>fabids</taxon>
        <taxon>Malpighiales</taxon>
        <taxon>Salicaceae</taxon>
        <taxon>Saliceae</taxon>
        <taxon>Populus</taxon>
    </lineage>
</organism>
<dbReference type="Proteomes" id="UP000309997">
    <property type="component" value="Unassembled WGS sequence"/>
</dbReference>
<proteinExistence type="predicted"/>
<keyword evidence="2" id="KW-1185">Reference proteome</keyword>
<protein>
    <submittedName>
        <fullName evidence="1">Uncharacterized protein</fullName>
    </submittedName>
</protein>
<gene>
    <name evidence="1" type="ORF">D5086_008084</name>
</gene>
<comment type="caution">
    <text evidence="1">The sequence shown here is derived from an EMBL/GenBank/DDBJ whole genome shotgun (WGS) entry which is preliminary data.</text>
</comment>
<sequence>MKQWKTRHGEQRLQALTHLLTSPTTTPPLYSQFFISTQIPCYLKWDYPPILCTKDTKTFPSLLLRWGFSLFLRRASRLGCPETSWRSKCPYQQPPPLILAKGLEEAQWGDEQRRETRSCGIHRFHPLKDDGEASNRESQFFSKVSATTATPSTTTINNNNVQDKTLPSKQEESFNKQELDPAFIPDTQNGYGLYGQESSRFPTTTKLANAPYTTTTYQPYKTQTQTQETYTNYPTDSTTTTTNNHYNNNGYEEQQQNFGETSLQGSEYTNMGNQNNNKYYNGANSYNNKYYNGANSYTNDEKQGMSDTRYLANGKYYYDLNNENSNYYRNQYQQNSRNNYNTRGYYNNNNNNENSKYEYNNNSMQKYDNQDDFEESQEEQYVP</sequence>
<accession>A0ACC4CEU4</accession>
<name>A0ACC4CEU4_POPAL</name>
<evidence type="ECO:0000313" key="2">
    <source>
        <dbReference type="Proteomes" id="UP000309997"/>
    </source>
</evidence>
<dbReference type="EMBL" id="RCHU02000004">
    <property type="protein sequence ID" value="KAL3596447.1"/>
    <property type="molecule type" value="Genomic_DNA"/>
</dbReference>
<reference evidence="1 2" key="1">
    <citation type="journal article" date="2024" name="Plant Biotechnol. J.">
        <title>Genome and CRISPR/Cas9 system of a widespread forest tree (Populus alba) in the world.</title>
        <authorList>
            <person name="Liu Y.J."/>
            <person name="Jiang P.F."/>
            <person name="Han X.M."/>
            <person name="Li X.Y."/>
            <person name="Wang H.M."/>
            <person name="Wang Y.J."/>
            <person name="Wang X.X."/>
            <person name="Zeng Q.Y."/>
        </authorList>
    </citation>
    <scope>NUCLEOTIDE SEQUENCE [LARGE SCALE GENOMIC DNA]</scope>
    <source>
        <strain evidence="2">cv. PAL-ZL1</strain>
    </source>
</reference>